<dbReference type="PRINTS" id="PR01399">
    <property type="entry name" value="ENTSNTHTASED"/>
</dbReference>
<dbReference type="GO" id="GO:0009239">
    <property type="term" value="P:enterobactin biosynthetic process"/>
    <property type="evidence" value="ECO:0007669"/>
    <property type="project" value="UniProtKB-KW"/>
</dbReference>
<dbReference type="Pfam" id="PF01648">
    <property type="entry name" value="ACPS"/>
    <property type="match status" value="1"/>
</dbReference>
<evidence type="ECO:0000313" key="16">
    <source>
        <dbReference type="Proteomes" id="UP000638981"/>
    </source>
</evidence>
<feature type="domain" description="4'-phosphopantetheinyl transferase" evidence="14">
    <location>
        <begin position="89"/>
        <end position="152"/>
    </location>
</feature>
<dbReference type="PANTHER" id="PTHR38096">
    <property type="entry name" value="ENTEROBACTIN SYNTHASE COMPONENT D"/>
    <property type="match status" value="1"/>
</dbReference>
<comment type="catalytic activity">
    <reaction evidence="11">
        <text>apo-[peptidyl-carrier protein] + CoA = holo-[peptidyl-carrier protein] + adenosine 3',5'-bisphosphate + H(+)</text>
        <dbReference type="Rhea" id="RHEA:46228"/>
        <dbReference type="Rhea" id="RHEA-COMP:11479"/>
        <dbReference type="Rhea" id="RHEA-COMP:11480"/>
        <dbReference type="ChEBI" id="CHEBI:15378"/>
        <dbReference type="ChEBI" id="CHEBI:29999"/>
        <dbReference type="ChEBI" id="CHEBI:57287"/>
        <dbReference type="ChEBI" id="CHEBI:58343"/>
        <dbReference type="ChEBI" id="CHEBI:64479"/>
    </reaction>
</comment>
<keyword evidence="7" id="KW-0259">Enterobactin biosynthesis</keyword>
<dbReference type="PANTHER" id="PTHR38096:SF1">
    <property type="entry name" value="ENTEROBACTIN SYNTHASE COMPONENT D"/>
    <property type="match status" value="1"/>
</dbReference>
<dbReference type="GO" id="GO:0008897">
    <property type="term" value="F:holo-[acyl-carrier-protein] synthase activity"/>
    <property type="evidence" value="ECO:0007669"/>
    <property type="project" value="InterPro"/>
</dbReference>
<comment type="cofactor">
    <cofactor evidence="13">
        <name>Mg(2+)</name>
        <dbReference type="ChEBI" id="CHEBI:18420"/>
    </cofactor>
</comment>
<dbReference type="InterPro" id="IPR037143">
    <property type="entry name" value="4-PPantetheinyl_Trfase_dom_sf"/>
</dbReference>
<gene>
    <name evidence="15" type="ORF">GCM10007315_32420</name>
</gene>
<keyword evidence="16" id="KW-1185">Reference proteome</keyword>
<evidence type="ECO:0000256" key="12">
    <source>
        <dbReference type="PIRSR" id="PIRSR603542-1"/>
    </source>
</evidence>
<dbReference type="GO" id="GO:0005886">
    <property type="term" value="C:plasma membrane"/>
    <property type="evidence" value="ECO:0007669"/>
    <property type="project" value="TreeGrafter"/>
</dbReference>
<comment type="function">
    <text evidence="1">Involved in the biosynthesis of the siderophore enterobactin (enterochelin), which is a macrocyclic trimeric lactone of N-(2,3-dihydroxybenzoyl)-serine. The serine trilactone serves as a scaffolding for the three catechol functionalities that provide hexadentate coordination for the tightly ligated iron(2+) atoms. Plays an essential role in the assembly of the enterobactin by catalyzing the transfer of the 4'-phosphopantetheine (Ppant) moiety from coenzyme A to the apo-domains of both EntB (ArCP domain) and EntF (PCP domain) to yield their holo-forms which make them competent for the activation of 2,3-dihydroxybenzoate (DHB) and L-serine, respectively.</text>
</comment>
<evidence type="ECO:0000256" key="9">
    <source>
        <dbReference type="ARBA" id="ARBA00031996"/>
    </source>
</evidence>
<feature type="binding site" evidence="13">
    <location>
        <position position="79"/>
    </location>
    <ligand>
        <name>Mg(2+)</name>
        <dbReference type="ChEBI" id="CHEBI:18420"/>
    </ligand>
</feature>
<reference evidence="15" key="2">
    <citation type="submission" date="2020-09" db="EMBL/GenBank/DDBJ databases">
        <authorList>
            <person name="Sun Q."/>
            <person name="Kim S."/>
        </authorList>
    </citation>
    <scope>NUCLEOTIDE SEQUENCE</scope>
    <source>
        <strain evidence="15">KCTC 23310</strain>
    </source>
</reference>
<dbReference type="RefSeq" id="WP_229804873.1">
    <property type="nucleotide sequence ID" value="NZ_BMYJ01000012.1"/>
</dbReference>
<evidence type="ECO:0000256" key="10">
    <source>
        <dbReference type="ARBA" id="ARBA00049176"/>
    </source>
</evidence>
<keyword evidence="6" id="KW-0808">Transferase</keyword>
<comment type="catalytic activity">
    <reaction evidence="10">
        <text>apo-[aryl-carrier protein] + CoA = holo-[aryl-carrier protein] + adenosine 3',5'-bisphosphate + H(+)</text>
        <dbReference type="Rhea" id="RHEA:48404"/>
        <dbReference type="Rhea" id="RHEA-COMP:15903"/>
        <dbReference type="Rhea" id="RHEA-COMP:17557"/>
        <dbReference type="ChEBI" id="CHEBI:15378"/>
        <dbReference type="ChEBI" id="CHEBI:29999"/>
        <dbReference type="ChEBI" id="CHEBI:57287"/>
        <dbReference type="ChEBI" id="CHEBI:58343"/>
        <dbReference type="ChEBI" id="CHEBI:64479"/>
    </reaction>
</comment>
<proteinExistence type="inferred from homology"/>
<evidence type="ECO:0000256" key="3">
    <source>
        <dbReference type="ARBA" id="ARBA00008342"/>
    </source>
</evidence>
<evidence type="ECO:0000256" key="5">
    <source>
        <dbReference type="ARBA" id="ARBA00019087"/>
    </source>
</evidence>
<protein>
    <recommendedName>
        <fullName evidence="5">Enterobactin synthase component D</fullName>
    </recommendedName>
    <alternativeName>
        <fullName evidence="8">4'-phosphopantetheinyl transferase EntD</fullName>
    </alternativeName>
    <alternativeName>
        <fullName evidence="9">Enterochelin synthase D</fullName>
    </alternativeName>
</protein>
<dbReference type="EMBL" id="BMYJ01000012">
    <property type="protein sequence ID" value="GHC65352.1"/>
    <property type="molecule type" value="Genomic_DNA"/>
</dbReference>
<dbReference type="InterPro" id="IPR008278">
    <property type="entry name" value="4-PPantetheinyl_Trfase_dom"/>
</dbReference>
<dbReference type="AlphaFoldDB" id="A0A918TXF6"/>
<dbReference type="SUPFAM" id="SSF56214">
    <property type="entry name" value="4'-phosphopantetheinyl transferase"/>
    <property type="match status" value="1"/>
</dbReference>
<comment type="subunit">
    <text evidence="4">EntB, EntD, EntE, and EntF form a multienzyme complex called enterobactin synthase.</text>
</comment>
<sequence>MPLWIDSLFPDTVLVLGPGQNLLRLAEARLQLPPRDIARAASGLPLWPADRRGAFSHWQGQSLCLLARGAAHHYGADVEGRADAETAGLLRAEAMGAGDLAKLRARALPDVETLIFSAKESFFKAAFPLVGRVFGFDALELAEPPQTDHLAFVLTQNLAPALRQGQRVRVRYVRLENAVVTWTRLSA</sequence>
<comment type="pathway">
    <text evidence="2">Siderophore biosynthesis; enterobactin biosynthesis.</text>
</comment>
<dbReference type="GO" id="GO:0000287">
    <property type="term" value="F:magnesium ion binding"/>
    <property type="evidence" value="ECO:0007669"/>
    <property type="project" value="InterPro"/>
</dbReference>
<evidence type="ECO:0000256" key="13">
    <source>
        <dbReference type="PIRSR" id="PIRSR603542-2"/>
    </source>
</evidence>
<evidence type="ECO:0000256" key="8">
    <source>
        <dbReference type="ARBA" id="ARBA00029894"/>
    </source>
</evidence>
<dbReference type="InterPro" id="IPR003542">
    <property type="entry name" value="Enbac_synth_compD-like"/>
</dbReference>
<name>A0A918TXF6_9RHOB</name>
<evidence type="ECO:0000256" key="7">
    <source>
        <dbReference type="ARBA" id="ARBA00023191"/>
    </source>
</evidence>
<feature type="binding site" evidence="12">
    <location>
        <begin position="56"/>
        <end position="57"/>
    </location>
    <ligand>
        <name>CoA</name>
        <dbReference type="ChEBI" id="CHEBI:57287"/>
    </ligand>
</feature>
<evidence type="ECO:0000259" key="14">
    <source>
        <dbReference type="Pfam" id="PF01648"/>
    </source>
</evidence>
<reference evidence="15" key="1">
    <citation type="journal article" date="2014" name="Int. J. Syst. Evol. Microbiol.">
        <title>Complete genome sequence of Corynebacterium casei LMG S-19264T (=DSM 44701T), isolated from a smear-ripened cheese.</title>
        <authorList>
            <consortium name="US DOE Joint Genome Institute (JGI-PGF)"/>
            <person name="Walter F."/>
            <person name="Albersmeier A."/>
            <person name="Kalinowski J."/>
            <person name="Ruckert C."/>
        </authorList>
    </citation>
    <scope>NUCLEOTIDE SEQUENCE</scope>
    <source>
        <strain evidence="15">KCTC 23310</strain>
    </source>
</reference>
<evidence type="ECO:0000313" key="15">
    <source>
        <dbReference type="EMBL" id="GHC65352.1"/>
    </source>
</evidence>
<organism evidence="15 16">
    <name type="scientific">Neogemmobacter tilapiae</name>
    <dbReference type="NCBI Taxonomy" id="875041"/>
    <lineage>
        <taxon>Bacteria</taxon>
        <taxon>Pseudomonadati</taxon>
        <taxon>Pseudomonadota</taxon>
        <taxon>Alphaproteobacteria</taxon>
        <taxon>Rhodobacterales</taxon>
        <taxon>Paracoccaceae</taxon>
        <taxon>Neogemmobacter</taxon>
    </lineage>
</organism>
<keyword evidence="13" id="KW-0460">Magnesium</keyword>
<dbReference type="Proteomes" id="UP000638981">
    <property type="component" value="Unassembled WGS sequence"/>
</dbReference>
<comment type="caution">
    <text evidence="15">The sequence shown here is derived from an EMBL/GenBank/DDBJ whole genome shotgun (WGS) entry which is preliminary data.</text>
</comment>
<feature type="binding site" evidence="12">
    <location>
        <position position="124"/>
    </location>
    <ligand>
        <name>CoA</name>
        <dbReference type="ChEBI" id="CHEBI:57287"/>
    </ligand>
</feature>
<evidence type="ECO:0000256" key="1">
    <source>
        <dbReference type="ARBA" id="ARBA00003937"/>
    </source>
</evidence>
<evidence type="ECO:0000256" key="4">
    <source>
        <dbReference type="ARBA" id="ARBA00011503"/>
    </source>
</evidence>
<feature type="binding site" evidence="13">
    <location>
        <position position="77"/>
    </location>
    <ligand>
        <name>Mg(2+)</name>
        <dbReference type="ChEBI" id="CHEBI:18420"/>
    </ligand>
</feature>
<dbReference type="GO" id="GO:0009366">
    <property type="term" value="C:enterobactin synthetase complex"/>
    <property type="evidence" value="ECO:0007669"/>
    <property type="project" value="InterPro"/>
</dbReference>
<evidence type="ECO:0000256" key="6">
    <source>
        <dbReference type="ARBA" id="ARBA00022679"/>
    </source>
</evidence>
<comment type="similarity">
    <text evidence="3">Belongs to the P-Pant transferase superfamily. EntD family.</text>
</comment>
<evidence type="ECO:0000256" key="11">
    <source>
        <dbReference type="ARBA" id="ARBA00049191"/>
    </source>
</evidence>
<evidence type="ECO:0000256" key="2">
    <source>
        <dbReference type="ARBA" id="ARBA00004993"/>
    </source>
</evidence>
<feature type="binding site" evidence="12">
    <location>
        <position position="77"/>
    </location>
    <ligand>
        <name>CoA</name>
        <dbReference type="ChEBI" id="CHEBI:57287"/>
    </ligand>
</feature>
<keyword evidence="13" id="KW-0479">Metal-binding</keyword>
<feature type="binding site" evidence="12">
    <location>
        <position position="120"/>
    </location>
    <ligand>
        <name>CoA</name>
        <dbReference type="ChEBI" id="CHEBI:57287"/>
    </ligand>
</feature>
<accession>A0A918TXF6</accession>